<name>A0A1S1HFX2_9SPHN</name>
<comment type="caution">
    <text evidence="1">The sequence shown here is derived from an EMBL/GenBank/DDBJ whole genome shotgun (WGS) entry which is preliminary data.</text>
</comment>
<reference evidence="1 2" key="1">
    <citation type="submission" date="2016-09" db="EMBL/GenBank/DDBJ databases">
        <title>Metabolic pathway, cell adaptation mechanisms and a novel monoxygenase revealed through proteogenomic-transcription analysis of a Sphingomonas haloaromaticamans strain degrading the fungicide ortho-phenylphenol.</title>
        <authorList>
            <person name="Perruchon C."/>
            <person name="Papadopoulou E.S."/>
            <person name="Rousidou C."/>
            <person name="Vasileiadis S."/>
            <person name="Tanou G."/>
            <person name="Amoutzias G."/>
            <person name="Molassiotis A."/>
            <person name="Karpouzas D.G."/>
        </authorList>
    </citation>
    <scope>NUCLEOTIDE SEQUENCE [LARGE SCALE GENOMIC DNA]</scope>
    <source>
        <strain evidence="1 2">P3</strain>
    </source>
</reference>
<evidence type="ECO:0000313" key="2">
    <source>
        <dbReference type="Proteomes" id="UP000179467"/>
    </source>
</evidence>
<sequence length="303" mass="32286">MADYFTSIAFEIAVSAAEADLLSECFEVSHTIVCGFPGREEDGLDAAKGYYAECSDAFHAAFPPLAQEEDPFAGFLQIWTDPDFPTFDADLSIEDDADGMRKRVFIHGDCADVAAIASGIQAICLSALPFGFEWSTSCSRARPGSRGGGYFVITPTEILGGGTEWLMSEALKALPNEPAKTLGLPIMTSASAASMGFAPFNDVPTLPIDIPDGGFTVSAKSSEGLRVTFYFGPYRTDGPPRFVDIQYHDAGMTVPDGGGAPAPVFDMLTIAEKGRHPYDSRKSAISDKPSIAVLLLDRPDDPA</sequence>
<dbReference type="EMBL" id="MIPT01000001">
    <property type="protein sequence ID" value="OHT19420.1"/>
    <property type="molecule type" value="Genomic_DNA"/>
</dbReference>
<dbReference type="Proteomes" id="UP000179467">
    <property type="component" value="Unassembled WGS sequence"/>
</dbReference>
<protein>
    <submittedName>
        <fullName evidence="1">Uncharacterized protein</fullName>
    </submittedName>
</protein>
<dbReference type="AlphaFoldDB" id="A0A1S1HFX2"/>
<proteinExistence type="predicted"/>
<keyword evidence="2" id="KW-1185">Reference proteome</keyword>
<accession>A0A1S1HFX2</accession>
<organism evidence="1 2">
    <name type="scientific">Edaphosphingomonas haloaromaticamans</name>
    <dbReference type="NCBI Taxonomy" id="653954"/>
    <lineage>
        <taxon>Bacteria</taxon>
        <taxon>Pseudomonadati</taxon>
        <taxon>Pseudomonadota</taxon>
        <taxon>Alphaproteobacteria</taxon>
        <taxon>Sphingomonadales</taxon>
        <taxon>Rhizorhabdaceae</taxon>
        <taxon>Edaphosphingomonas</taxon>
    </lineage>
</organism>
<dbReference type="RefSeq" id="WP_254684381.1">
    <property type="nucleotide sequence ID" value="NZ_MIPT01000001.1"/>
</dbReference>
<gene>
    <name evidence="1" type="ORF">BHE75_01405</name>
</gene>
<evidence type="ECO:0000313" key="1">
    <source>
        <dbReference type="EMBL" id="OHT19420.1"/>
    </source>
</evidence>